<sequence length="175" mass="19359">MTNDTTPMSNVDQRRIRAALRIIVLASLYAERVAREHIPDSDALDELQGYIALIRDAAAIAGAELDGFESQLIAETVTHLNAHEVVRLFAEHHAAFFAKVAIAVANAAADRALCDIRPGRKPGPAIEEEKLQAALDYYERNAGCITLEEAATRHCIAPRTLSRYRSQRRKQANNQ</sequence>
<name>A9WCW8_CHLAA</name>
<dbReference type="PATRIC" id="fig|324602.8.peg.331"/>
<organism evidence="1 2">
    <name type="scientific">Chloroflexus aurantiacus (strain ATCC 29366 / DSM 635 / J-10-fl)</name>
    <dbReference type="NCBI Taxonomy" id="324602"/>
    <lineage>
        <taxon>Bacteria</taxon>
        <taxon>Bacillati</taxon>
        <taxon>Chloroflexota</taxon>
        <taxon>Chloroflexia</taxon>
        <taxon>Chloroflexales</taxon>
        <taxon>Chloroflexineae</taxon>
        <taxon>Chloroflexaceae</taxon>
        <taxon>Chloroflexus</taxon>
    </lineage>
</organism>
<gene>
    <name evidence="1" type="ordered locus">Caur_0285</name>
</gene>
<dbReference type="InParanoid" id="A9WCW8"/>
<dbReference type="Proteomes" id="UP000002008">
    <property type="component" value="Chromosome"/>
</dbReference>
<evidence type="ECO:0000313" key="1">
    <source>
        <dbReference type="EMBL" id="ABY33537.1"/>
    </source>
</evidence>
<dbReference type="EMBL" id="CP000909">
    <property type="protein sequence ID" value="ABY33537.1"/>
    <property type="molecule type" value="Genomic_DNA"/>
</dbReference>
<accession>A9WCW8</accession>
<dbReference type="RefSeq" id="WP_012256193.1">
    <property type="nucleotide sequence ID" value="NC_010175.1"/>
</dbReference>
<dbReference type="AlphaFoldDB" id="A9WCW8"/>
<protein>
    <submittedName>
        <fullName evidence="1">Uncharacterized protein</fullName>
    </submittedName>
</protein>
<dbReference type="HOGENOM" id="CLU_1529926_0_0_0"/>
<dbReference type="EnsemblBacteria" id="ABY33537">
    <property type="protein sequence ID" value="ABY33537"/>
    <property type="gene ID" value="Caur_0285"/>
</dbReference>
<proteinExistence type="predicted"/>
<dbReference type="KEGG" id="cau:Caur_0285"/>
<evidence type="ECO:0000313" key="2">
    <source>
        <dbReference type="Proteomes" id="UP000002008"/>
    </source>
</evidence>
<keyword evidence="2" id="KW-1185">Reference proteome</keyword>
<reference evidence="2" key="1">
    <citation type="journal article" date="2011" name="BMC Genomics">
        <title>Complete genome sequence of the filamentous anoxygenic phototrophic bacterium Chloroflexus aurantiacus.</title>
        <authorList>
            <person name="Tang K.H."/>
            <person name="Barry K."/>
            <person name="Chertkov O."/>
            <person name="Dalin E."/>
            <person name="Han C.S."/>
            <person name="Hauser L.J."/>
            <person name="Honchak B.M."/>
            <person name="Karbach L.E."/>
            <person name="Land M.L."/>
            <person name="Lapidus A."/>
            <person name="Larimer F.W."/>
            <person name="Mikhailova N."/>
            <person name="Pitluck S."/>
            <person name="Pierson B.K."/>
            <person name="Blankenship R.E."/>
        </authorList>
    </citation>
    <scope>NUCLEOTIDE SEQUENCE [LARGE SCALE GENOMIC DNA]</scope>
    <source>
        <strain evidence="2">ATCC 29366 / DSM 635 / J-10-fl</strain>
    </source>
</reference>